<feature type="region of interest" description="Disordered" evidence="1">
    <location>
        <begin position="17"/>
        <end position="36"/>
    </location>
</feature>
<organism evidence="2 3">
    <name type="scientific">Ascaris lumbricoides</name>
    <name type="common">Giant roundworm</name>
    <dbReference type="NCBI Taxonomy" id="6252"/>
    <lineage>
        <taxon>Eukaryota</taxon>
        <taxon>Metazoa</taxon>
        <taxon>Ecdysozoa</taxon>
        <taxon>Nematoda</taxon>
        <taxon>Chromadorea</taxon>
        <taxon>Rhabditida</taxon>
        <taxon>Spirurina</taxon>
        <taxon>Ascaridomorpha</taxon>
        <taxon>Ascaridoidea</taxon>
        <taxon>Ascarididae</taxon>
        <taxon>Ascaris</taxon>
    </lineage>
</organism>
<dbReference type="AlphaFoldDB" id="A0A0M3HWB5"/>
<keyword evidence="2" id="KW-1185">Reference proteome</keyword>
<evidence type="ECO:0000313" key="3">
    <source>
        <dbReference type="WBParaSite" id="ALUE_0000740701-mRNA-1"/>
    </source>
</evidence>
<name>A0A0M3HWB5_ASCLU</name>
<feature type="compositionally biased region" description="Polar residues" evidence="1">
    <location>
        <begin position="246"/>
        <end position="255"/>
    </location>
</feature>
<proteinExistence type="predicted"/>
<evidence type="ECO:0000313" key="2">
    <source>
        <dbReference type="Proteomes" id="UP000036681"/>
    </source>
</evidence>
<dbReference type="Proteomes" id="UP000036681">
    <property type="component" value="Unplaced"/>
</dbReference>
<feature type="region of interest" description="Disordered" evidence="1">
    <location>
        <begin position="238"/>
        <end position="263"/>
    </location>
</feature>
<dbReference type="WBParaSite" id="ALUE_0000740701-mRNA-1">
    <property type="protein sequence ID" value="ALUE_0000740701-mRNA-1"/>
    <property type="gene ID" value="ALUE_0000740701"/>
</dbReference>
<feature type="compositionally biased region" description="Polar residues" evidence="1">
    <location>
        <begin position="17"/>
        <end position="32"/>
    </location>
</feature>
<accession>A0A0M3HWB5</accession>
<reference evidence="3" key="1">
    <citation type="submission" date="2016-05" db="UniProtKB">
        <authorList>
            <consortium name="WormBaseParasite"/>
        </authorList>
    </citation>
    <scope>IDENTIFICATION</scope>
</reference>
<feature type="region of interest" description="Disordered" evidence="1">
    <location>
        <begin position="73"/>
        <end position="92"/>
    </location>
</feature>
<protein>
    <submittedName>
        <fullName evidence="3">PH domain-containing protein</fullName>
    </submittedName>
</protein>
<sequence length="487" mass="55226">MEKRLRTEIQSMEIEKTQTMTEAEQTQSTMPSLSGKICKRETNDKKFSLKETMSVPTSNAATEVVQPSVFKDLSGHDDLPLPEAEFDDTTQPSNSIRFGIEHSEMAPARKIVRSFHDNEQNNKQSKSNSQVPQTMEGYVDLKLSKTLTWPKRYWAEVGHGYLRMHRPLKCQSSKRNDPPTDKIVVSLPQTIIRFDDSKCKIHLESRSDLEYFCPINKAEYELWKAAIGNNCSNSPTQTKYLKKGKNPSNAQQTTNENDKLEAVNDIHPTNSIQKERENEGNNSANDIMKKGNDLLLESPEKNLQEDNRKVAHSIASDSLVGYHCSDARKTTTPIMLHDSDTLMKTESINATSPCLHTSEDMNVQYPPHINNEPKKECECSKLCNDMQAILGEATKLLHQVQQKQDELTHMFKKITSAIREQQDTSTNKEGTEITKLQSVQGNQPISAKIAQYELLSERTNSSFRSHAAFVSVKKWTPNVSCIFWNNS</sequence>
<evidence type="ECO:0000256" key="1">
    <source>
        <dbReference type="SAM" id="MobiDB-lite"/>
    </source>
</evidence>